<dbReference type="Proteomes" id="UP000199622">
    <property type="component" value="Unassembled WGS sequence"/>
</dbReference>
<dbReference type="OrthoDB" id="3827100at2"/>
<name>A0A1H4U353_9PSEU</name>
<accession>A0A1H4U353</accession>
<organism evidence="3 4">
    <name type="scientific">Amycolatopsis tolypomycina</name>
    <dbReference type="NCBI Taxonomy" id="208445"/>
    <lineage>
        <taxon>Bacteria</taxon>
        <taxon>Bacillati</taxon>
        <taxon>Actinomycetota</taxon>
        <taxon>Actinomycetes</taxon>
        <taxon>Pseudonocardiales</taxon>
        <taxon>Pseudonocardiaceae</taxon>
        <taxon>Amycolatopsis</taxon>
    </lineage>
</organism>
<keyword evidence="2" id="KW-0472">Membrane</keyword>
<evidence type="ECO:0000256" key="2">
    <source>
        <dbReference type="SAM" id="Phobius"/>
    </source>
</evidence>
<evidence type="ECO:0000313" key="3">
    <source>
        <dbReference type="EMBL" id="SEC63149.1"/>
    </source>
</evidence>
<sequence>MTTSAILFLTSVIAVVLAGLGVVWLLAGSGAGRRSPAPAGAGRRVVRRTADDEPAGPRLAAVRQLLLDELESRAPGRFRRWLERGAMAGLDPEPFLGADRGAVEPGPGGAGRRC</sequence>
<feature type="region of interest" description="Disordered" evidence="1">
    <location>
        <begin position="30"/>
        <end position="53"/>
    </location>
</feature>
<dbReference type="EMBL" id="FNSO01000004">
    <property type="protein sequence ID" value="SEC63149.1"/>
    <property type="molecule type" value="Genomic_DNA"/>
</dbReference>
<dbReference type="RefSeq" id="WP_091310419.1">
    <property type="nucleotide sequence ID" value="NZ_FNSO01000004.1"/>
</dbReference>
<evidence type="ECO:0000256" key="1">
    <source>
        <dbReference type="SAM" id="MobiDB-lite"/>
    </source>
</evidence>
<feature type="transmembrane region" description="Helical" evidence="2">
    <location>
        <begin position="6"/>
        <end position="27"/>
    </location>
</feature>
<keyword evidence="4" id="KW-1185">Reference proteome</keyword>
<proteinExistence type="predicted"/>
<feature type="compositionally biased region" description="Low complexity" evidence="1">
    <location>
        <begin position="30"/>
        <end position="43"/>
    </location>
</feature>
<dbReference type="AlphaFoldDB" id="A0A1H4U353"/>
<evidence type="ECO:0000313" key="4">
    <source>
        <dbReference type="Proteomes" id="UP000199622"/>
    </source>
</evidence>
<protein>
    <submittedName>
        <fullName evidence="3">Uncharacterized protein</fullName>
    </submittedName>
</protein>
<gene>
    <name evidence="3" type="ORF">SAMN04489727_4472</name>
</gene>
<keyword evidence="2" id="KW-1133">Transmembrane helix</keyword>
<dbReference type="STRING" id="208445.SAMN04489727_4472"/>
<keyword evidence="2" id="KW-0812">Transmembrane</keyword>
<reference evidence="4" key="1">
    <citation type="submission" date="2016-10" db="EMBL/GenBank/DDBJ databases">
        <authorList>
            <person name="Varghese N."/>
            <person name="Submissions S."/>
        </authorList>
    </citation>
    <scope>NUCLEOTIDE SEQUENCE [LARGE SCALE GENOMIC DNA]</scope>
    <source>
        <strain evidence="4">DSM 44544</strain>
    </source>
</reference>